<dbReference type="Pfam" id="PF02378">
    <property type="entry name" value="PTS_EIIC"/>
    <property type="match status" value="1"/>
</dbReference>
<dbReference type="CDD" id="cd00212">
    <property type="entry name" value="PTS_IIB_glc"/>
    <property type="match status" value="1"/>
</dbReference>
<evidence type="ECO:0000256" key="7">
    <source>
        <dbReference type="ARBA" id="ARBA00022692"/>
    </source>
</evidence>
<dbReference type="Gene3D" id="2.70.70.10">
    <property type="entry name" value="Glucose Permease (Domain IIA)"/>
    <property type="match status" value="1"/>
</dbReference>
<dbReference type="InterPro" id="IPR010973">
    <property type="entry name" value="PTS_IIBC_sucr"/>
</dbReference>
<feature type="transmembrane region" description="Helical" evidence="15">
    <location>
        <begin position="303"/>
        <end position="325"/>
    </location>
</feature>
<dbReference type="FunFam" id="3.30.1360.60:FF:000001">
    <property type="entry name" value="PTS system glucose-specific IIBC component PtsG"/>
    <property type="match status" value="1"/>
</dbReference>
<dbReference type="InterPro" id="IPR001127">
    <property type="entry name" value="PTS_EIIA_1_perm"/>
</dbReference>
<evidence type="ECO:0000256" key="3">
    <source>
        <dbReference type="ARBA" id="ARBA00022475"/>
    </source>
</evidence>
<dbReference type="PROSITE" id="PS51093">
    <property type="entry name" value="PTS_EIIA_TYPE_1"/>
    <property type="match status" value="1"/>
</dbReference>
<dbReference type="InterPro" id="IPR050558">
    <property type="entry name" value="PTS_Sugar-Specific_Components"/>
</dbReference>
<keyword evidence="4" id="KW-0762">Sugar transport</keyword>
<dbReference type="InterPro" id="IPR001996">
    <property type="entry name" value="PTS_IIB_1"/>
</dbReference>
<dbReference type="GO" id="GO:0015771">
    <property type="term" value="P:trehalose transport"/>
    <property type="evidence" value="ECO:0007669"/>
    <property type="project" value="TreeGrafter"/>
</dbReference>
<sequence>MSDKQQDFTRAAEAVIAGVGGADNITAATHCATRLRLVLKDTARINEQVLDAEPMVKGKFNTAGQYQIIIGTGLVNKVYAELLRLTGVKEVSKEEAKSLATGKGNILQRLVKTLSDIFVPIIPAIVAGGLLMGLNNILNARGLFIDGTTLIEAYPQWIDIADIINTFANAPFVFLPILIAFSAARIFGGNPFLGAALGMIMVHPVLTNNYALAQAAADGSLQYWHMFGFDIAKVGYQGTVLPILVCTWILAKLEINIRKIMPASIDLLLTPLLALFITAFLTFTAVGPITRDAGEWLTNGITWLYQTSGILGGAVLGLIYAPIVITGMHNSFIPVETQLIANRATTGGTFIFPIAAMNNVAQGVAAFAAMFLTKDEKLKGIASGSGISAVLGITEPAMFGVNLKLRYPFYAALIGTSVASAYITAFGTKAVSLGAAGIPGVISIDAQFLKPYIIGMCISFATTFILSFIFAKVFARRTLKTAPAVPVTPQSASVAPVQTEQPAQPTAIAEETPIQQIPADWIMPLSGEILSLEQIPDPAFADGSMGIGFAIRPDMQGSINSPCAGTIAAIFPTKHAIGITADNGLEILIHIGIDTVNLGGEGFTPLAGAGSRVQAGQPIMQVDWHTVKTKAPSIITPVIFTDIEDGSIAFKNGKPYISAML</sequence>
<feature type="active site" description="Phosphocysteine intermediate; for EIIB activity" evidence="14">
    <location>
        <position position="31"/>
    </location>
</feature>
<name>A0A380MMZ6_9GAMM</name>
<keyword evidence="7 15" id="KW-0812">Transmembrane</keyword>
<dbReference type="InterPro" id="IPR013013">
    <property type="entry name" value="PTS_EIIC_1"/>
</dbReference>
<dbReference type="RefSeq" id="WP_072575721.1">
    <property type="nucleotide sequence ID" value="NZ_LWHB01000021.1"/>
</dbReference>
<dbReference type="PROSITE" id="PS00371">
    <property type="entry name" value="PTS_EIIA_TYPE_1_HIS"/>
    <property type="match status" value="1"/>
</dbReference>
<dbReference type="InterPro" id="IPR036878">
    <property type="entry name" value="Glu_permease_IIB"/>
</dbReference>
<dbReference type="NCBIfam" id="TIGR00830">
    <property type="entry name" value="PTBA"/>
    <property type="match status" value="1"/>
</dbReference>
<keyword evidence="5" id="KW-0808">Transferase</keyword>
<keyword evidence="20" id="KW-1185">Reference proteome</keyword>
<evidence type="ECO:0000256" key="8">
    <source>
        <dbReference type="ARBA" id="ARBA00022777"/>
    </source>
</evidence>
<evidence type="ECO:0000256" key="15">
    <source>
        <dbReference type="SAM" id="Phobius"/>
    </source>
</evidence>
<dbReference type="GO" id="GO:0016301">
    <property type="term" value="F:kinase activity"/>
    <property type="evidence" value="ECO:0007669"/>
    <property type="project" value="UniProtKB-KW"/>
</dbReference>
<dbReference type="PROSITE" id="PS01035">
    <property type="entry name" value="PTS_EIIB_TYPE_1_CYS"/>
    <property type="match status" value="1"/>
</dbReference>
<dbReference type="InterPro" id="IPR011055">
    <property type="entry name" value="Dup_hybrid_motif"/>
</dbReference>
<dbReference type="Proteomes" id="UP000254601">
    <property type="component" value="Unassembled WGS sequence"/>
</dbReference>
<feature type="domain" description="PTS EIIB type-1" evidence="17">
    <location>
        <begin position="9"/>
        <end position="92"/>
    </location>
</feature>
<dbReference type="NCBIfam" id="TIGR00826">
    <property type="entry name" value="EIIB_glc"/>
    <property type="match status" value="1"/>
</dbReference>
<feature type="transmembrane region" description="Helical" evidence="15">
    <location>
        <begin position="452"/>
        <end position="471"/>
    </location>
</feature>
<feature type="transmembrane region" description="Helical" evidence="15">
    <location>
        <begin position="263"/>
        <end position="283"/>
    </location>
</feature>
<gene>
    <name evidence="19" type="primary">bglF</name>
    <name evidence="19" type="ORF">NCTC13337_00137</name>
</gene>
<dbReference type="SUPFAM" id="SSF51261">
    <property type="entry name" value="Duplicated hybrid motif"/>
    <property type="match status" value="1"/>
</dbReference>
<keyword evidence="3" id="KW-1003">Cell membrane</keyword>
<feature type="transmembrane region" description="Helical" evidence="15">
    <location>
        <begin position="192"/>
        <end position="211"/>
    </location>
</feature>
<evidence type="ECO:0000256" key="12">
    <source>
        <dbReference type="ARBA" id="ARBA00045139"/>
    </source>
</evidence>
<dbReference type="NCBIfam" id="TIGR01996">
    <property type="entry name" value="PTS-II-BC-sucr"/>
    <property type="match status" value="1"/>
</dbReference>
<feature type="domain" description="PTS EIIA type-1" evidence="16">
    <location>
        <begin position="537"/>
        <end position="642"/>
    </location>
</feature>
<evidence type="ECO:0000256" key="6">
    <source>
        <dbReference type="ARBA" id="ARBA00022683"/>
    </source>
</evidence>
<dbReference type="AlphaFoldDB" id="A0A380MMZ6"/>
<organism evidence="19 20">
    <name type="scientific">Suttonella ornithocola</name>
    <dbReference type="NCBI Taxonomy" id="279832"/>
    <lineage>
        <taxon>Bacteria</taxon>
        <taxon>Pseudomonadati</taxon>
        <taxon>Pseudomonadota</taxon>
        <taxon>Gammaproteobacteria</taxon>
        <taxon>Cardiobacteriales</taxon>
        <taxon>Cardiobacteriaceae</taxon>
        <taxon>Suttonella</taxon>
    </lineage>
</organism>
<dbReference type="GO" id="GO:0009401">
    <property type="term" value="P:phosphoenolpyruvate-dependent sugar phosphotransferase system"/>
    <property type="evidence" value="ECO:0007669"/>
    <property type="project" value="UniProtKB-KW"/>
</dbReference>
<comment type="function">
    <text evidence="12">The phosphoenolpyruvate-dependent sugar phosphotransferase system (sugar PTS), a major carbohydrate active transport system, catalyzes the phosphorylation of incoming sugar substrates concomitantly with their translocation across the cell membrane. This system is involved in sucrose transport.</text>
</comment>
<feature type="transmembrane region" description="Helical" evidence="15">
    <location>
        <begin position="231"/>
        <end position="251"/>
    </location>
</feature>
<keyword evidence="10 15" id="KW-0472">Membrane</keyword>
<dbReference type="Pfam" id="PF00367">
    <property type="entry name" value="PTS_EIIB"/>
    <property type="match status" value="1"/>
</dbReference>
<dbReference type="FunFam" id="2.70.70.10:FF:000001">
    <property type="entry name" value="PTS system glucose-specific IIA component"/>
    <property type="match status" value="1"/>
</dbReference>
<dbReference type="PROSITE" id="PS51103">
    <property type="entry name" value="PTS_EIIC_TYPE_1"/>
    <property type="match status" value="1"/>
</dbReference>
<accession>A0A380MMZ6</accession>
<feature type="transmembrane region" description="Helical" evidence="15">
    <location>
        <begin position="117"/>
        <end position="137"/>
    </location>
</feature>
<dbReference type="SUPFAM" id="SSF55604">
    <property type="entry name" value="Glucose permease domain IIB"/>
    <property type="match status" value="1"/>
</dbReference>
<evidence type="ECO:0000256" key="2">
    <source>
        <dbReference type="ARBA" id="ARBA00022448"/>
    </source>
</evidence>
<feature type="domain" description="PTS EIIC type-1" evidence="18">
    <location>
        <begin position="125"/>
        <end position="486"/>
    </location>
</feature>
<feature type="transmembrane region" description="Helical" evidence="15">
    <location>
        <begin position="157"/>
        <end position="180"/>
    </location>
</feature>
<evidence type="ECO:0000256" key="13">
    <source>
        <dbReference type="ARBA" id="ARBA00048931"/>
    </source>
</evidence>
<evidence type="ECO:0000259" key="16">
    <source>
        <dbReference type="PROSITE" id="PS51093"/>
    </source>
</evidence>
<evidence type="ECO:0000256" key="10">
    <source>
        <dbReference type="ARBA" id="ARBA00023136"/>
    </source>
</evidence>
<dbReference type="InterPro" id="IPR018113">
    <property type="entry name" value="PTrfase_EIIB_Cys"/>
</dbReference>
<keyword evidence="9 15" id="KW-1133">Transmembrane helix</keyword>
<dbReference type="PROSITE" id="PS51098">
    <property type="entry name" value="PTS_EIIB_TYPE_1"/>
    <property type="match status" value="1"/>
</dbReference>
<evidence type="ECO:0000256" key="5">
    <source>
        <dbReference type="ARBA" id="ARBA00022679"/>
    </source>
</evidence>
<evidence type="ECO:0000313" key="19">
    <source>
        <dbReference type="EMBL" id="SUO93273.1"/>
    </source>
</evidence>
<dbReference type="PANTHER" id="PTHR30175">
    <property type="entry name" value="PHOSPHOTRANSFERASE SYSTEM TRANSPORT PROTEIN"/>
    <property type="match status" value="1"/>
</dbReference>
<dbReference type="Gene3D" id="3.30.1360.60">
    <property type="entry name" value="Glucose permease domain IIB"/>
    <property type="match status" value="1"/>
</dbReference>
<dbReference type="GO" id="GO:0005886">
    <property type="term" value="C:plasma membrane"/>
    <property type="evidence" value="ECO:0007669"/>
    <property type="project" value="UniProtKB-SubCell"/>
</dbReference>
<dbReference type="GO" id="GO:0008982">
    <property type="term" value="F:protein-N(PI)-phosphohistidine-sugar phosphotransferase activity"/>
    <property type="evidence" value="ECO:0007669"/>
    <property type="project" value="InterPro"/>
</dbReference>
<evidence type="ECO:0000259" key="18">
    <source>
        <dbReference type="PROSITE" id="PS51103"/>
    </source>
</evidence>
<dbReference type="PANTHER" id="PTHR30175:SF4">
    <property type="entry name" value="PTS SYSTEM TREHALOSE-SPECIFIC EIIBC COMPONENT"/>
    <property type="match status" value="1"/>
</dbReference>
<dbReference type="Pfam" id="PF00358">
    <property type="entry name" value="PTS_EIIA_1"/>
    <property type="match status" value="1"/>
</dbReference>
<proteinExistence type="predicted"/>
<evidence type="ECO:0000256" key="14">
    <source>
        <dbReference type="PROSITE-ProRule" id="PRU00421"/>
    </source>
</evidence>
<evidence type="ECO:0000259" key="17">
    <source>
        <dbReference type="PROSITE" id="PS51098"/>
    </source>
</evidence>
<protein>
    <recommendedName>
        <fullName evidence="11">protein-N(pi)-phosphohistidine--sucrose phosphotransferase</fullName>
        <ecNumber evidence="11">2.7.1.211</ecNumber>
    </recommendedName>
</protein>
<evidence type="ECO:0000256" key="4">
    <source>
        <dbReference type="ARBA" id="ARBA00022597"/>
    </source>
</evidence>
<evidence type="ECO:0000256" key="1">
    <source>
        <dbReference type="ARBA" id="ARBA00004651"/>
    </source>
</evidence>
<comment type="catalytic activity">
    <reaction evidence="13">
        <text>N(pros)-phospho-L-histidyl-[protein](out) + sucrose = sucrose 6(G)-phosphate(in) + L-histidyl-[protein]</text>
        <dbReference type="Rhea" id="RHEA:49236"/>
        <dbReference type="Rhea" id="RHEA-COMP:9745"/>
        <dbReference type="Rhea" id="RHEA-COMP:9746"/>
        <dbReference type="ChEBI" id="CHEBI:17992"/>
        <dbReference type="ChEBI" id="CHEBI:29979"/>
        <dbReference type="ChEBI" id="CHEBI:64837"/>
        <dbReference type="ChEBI" id="CHEBI:91002"/>
        <dbReference type="EC" id="2.7.1.211"/>
    </reaction>
</comment>
<evidence type="ECO:0000313" key="20">
    <source>
        <dbReference type="Proteomes" id="UP000254601"/>
    </source>
</evidence>
<dbReference type="EC" id="2.7.1.211" evidence="11"/>
<evidence type="ECO:0000256" key="9">
    <source>
        <dbReference type="ARBA" id="ARBA00022989"/>
    </source>
</evidence>
<dbReference type="EMBL" id="UHIC01000001">
    <property type="protein sequence ID" value="SUO93273.1"/>
    <property type="molecule type" value="Genomic_DNA"/>
</dbReference>
<keyword evidence="6" id="KW-0598">Phosphotransferase system</keyword>
<keyword evidence="8" id="KW-0418">Kinase</keyword>
<evidence type="ECO:0000256" key="11">
    <source>
        <dbReference type="ARBA" id="ARBA00044053"/>
    </source>
</evidence>
<dbReference type="InterPro" id="IPR003352">
    <property type="entry name" value="PTS_EIIC"/>
</dbReference>
<dbReference type="GO" id="GO:0090589">
    <property type="term" value="F:protein-phosphocysteine-trehalose phosphotransferase system transporter activity"/>
    <property type="evidence" value="ECO:0007669"/>
    <property type="project" value="TreeGrafter"/>
</dbReference>
<comment type="subcellular location">
    <subcellularLocation>
        <location evidence="1">Cell membrane</location>
        <topology evidence="1">Multi-pass membrane protein</topology>
    </subcellularLocation>
</comment>
<keyword evidence="2" id="KW-0813">Transport</keyword>
<dbReference type="OrthoDB" id="92465at2"/>
<feature type="transmembrane region" description="Helical" evidence="15">
    <location>
        <begin position="407"/>
        <end position="432"/>
    </location>
</feature>
<reference evidence="19 20" key="1">
    <citation type="submission" date="2018-06" db="EMBL/GenBank/DDBJ databases">
        <authorList>
            <consortium name="Pathogen Informatics"/>
            <person name="Doyle S."/>
        </authorList>
    </citation>
    <scope>NUCLEOTIDE SEQUENCE [LARGE SCALE GENOMIC DNA]</scope>
    <source>
        <strain evidence="19 20">NCTC13337</strain>
    </source>
</reference>